<dbReference type="Pfam" id="PF00079">
    <property type="entry name" value="Serpin"/>
    <property type="match status" value="1"/>
</dbReference>
<sequence>MVTSTSSRFPQRVSCSQCPEFVFPAFDKYKFDSSLQDQSTSVGKFGQKLTTLLGSSGKNVFISPLSIHECLLMAGNGAMGSTLHSMKETLCLPNASSDEPINTLHSMLTAGRQMENRAPLFTMANSLWISDKFPVFAGFLSESESVFDATAKSMDFSKAETVSAINEWVSTNTKGLIKQVVNQLAPDHKMVLVNTVHFQQDFQVKFEQSKTRKQDFTLFDGEKRKVNMMHMKHALRTCHNSDVSAVCLDFAHPEAMMVLILPNETGQNALLSTAGKYLDPKEFSALVKECTPSRIELHLPKFELECSEELKEPLTALGMGAAFSDAAEFPRISPQPLKIDQVIHKTVLKVAENGVEAAAATAVMMGLLMMPPPEAPVPQLVFDRPFIVALADKRNELVFFEGLVTSLAL</sequence>
<dbReference type="InterPro" id="IPR000215">
    <property type="entry name" value="Serpin_fam"/>
</dbReference>
<dbReference type="PROSITE" id="PS00284">
    <property type="entry name" value="SERPIN"/>
    <property type="match status" value="1"/>
</dbReference>
<reference evidence="4 5" key="1">
    <citation type="journal article" date="2022" name="bioRxiv">
        <title>Genomics of Preaxostyla Flagellates Illuminates Evolutionary Transitions and the Path Towards Mitochondrial Loss.</title>
        <authorList>
            <person name="Novak L.V.F."/>
            <person name="Treitli S.C."/>
            <person name="Pyrih J."/>
            <person name="Halakuc P."/>
            <person name="Pipaliya S.V."/>
            <person name="Vacek V."/>
            <person name="Brzon O."/>
            <person name="Soukal P."/>
            <person name="Eme L."/>
            <person name="Dacks J.B."/>
            <person name="Karnkowska A."/>
            <person name="Elias M."/>
            <person name="Hampl V."/>
        </authorList>
    </citation>
    <scope>NUCLEOTIDE SEQUENCE [LARGE SCALE GENOMIC DNA]</scope>
    <source>
        <strain evidence="4">NAU3</strain>
        <tissue evidence="4">Gut</tissue>
    </source>
</reference>
<dbReference type="PANTHER" id="PTHR11461">
    <property type="entry name" value="SERINE PROTEASE INHIBITOR, SERPIN"/>
    <property type="match status" value="1"/>
</dbReference>
<evidence type="ECO:0000259" key="3">
    <source>
        <dbReference type="SMART" id="SM00093"/>
    </source>
</evidence>
<evidence type="ECO:0000313" key="5">
    <source>
        <dbReference type="Proteomes" id="UP001281761"/>
    </source>
</evidence>
<comment type="caution">
    <text evidence="4">The sequence shown here is derived from an EMBL/GenBank/DDBJ whole genome shotgun (WGS) entry which is preliminary data.</text>
</comment>
<comment type="similarity">
    <text evidence="1 2">Belongs to the serpin family.</text>
</comment>
<protein>
    <submittedName>
        <fullName evidence="4">Alpha-1-antitrypsin 1-5</fullName>
    </submittedName>
</protein>
<dbReference type="EMBL" id="JARBJD010000425">
    <property type="protein sequence ID" value="KAK2942207.1"/>
    <property type="molecule type" value="Genomic_DNA"/>
</dbReference>
<accession>A0ABQ9WU12</accession>
<dbReference type="InterPro" id="IPR042185">
    <property type="entry name" value="Serpin_sf_2"/>
</dbReference>
<dbReference type="InterPro" id="IPR042178">
    <property type="entry name" value="Serpin_sf_1"/>
</dbReference>
<dbReference type="Gene3D" id="2.30.39.10">
    <property type="entry name" value="Alpha-1-antitrypsin, domain 1"/>
    <property type="match status" value="1"/>
</dbReference>
<proteinExistence type="inferred from homology"/>
<feature type="domain" description="Serpin" evidence="3">
    <location>
        <begin position="47"/>
        <end position="407"/>
    </location>
</feature>
<keyword evidence="5" id="KW-1185">Reference proteome</keyword>
<dbReference type="PANTHER" id="PTHR11461:SF211">
    <property type="entry name" value="GH10112P-RELATED"/>
    <property type="match status" value="1"/>
</dbReference>
<evidence type="ECO:0000313" key="4">
    <source>
        <dbReference type="EMBL" id="KAK2942207.1"/>
    </source>
</evidence>
<dbReference type="SMART" id="SM00093">
    <property type="entry name" value="SERPIN"/>
    <property type="match status" value="1"/>
</dbReference>
<name>A0ABQ9WU12_9EUKA</name>
<dbReference type="Gene3D" id="3.30.497.10">
    <property type="entry name" value="Antithrombin, subunit I, domain 2"/>
    <property type="match status" value="1"/>
</dbReference>
<evidence type="ECO:0000256" key="1">
    <source>
        <dbReference type="ARBA" id="ARBA00009500"/>
    </source>
</evidence>
<gene>
    <name evidence="4" type="ORF">BLNAU_22890</name>
</gene>
<organism evidence="4 5">
    <name type="scientific">Blattamonas nauphoetae</name>
    <dbReference type="NCBI Taxonomy" id="2049346"/>
    <lineage>
        <taxon>Eukaryota</taxon>
        <taxon>Metamonada</taxon>
        <taxon>Preaxostyla</taxon>
        <taxon>Oxymonadida</taxon>
        <taxon>Blattamonas</taxon>
    </lineage>
</organism>
<dbReference type="InterPro" id="IPR023796">
    <property type="entry name" value="Serpin_dom"/>
</dbReference>
<evidence type="ECO:0000256" key="2">
    <source>
        <dbReference type="RuleBase" id="RU000411"/>
    </source>
</evidence>
<dbReference type="Proteomes" id="UP001281761">
    <property type="component" value="Unassembled WGS sequence"/>
</dbReference>
<dbReference type="InterPro" id="IPR036186">
    <property type="entry name" value="Serpin_sf"/>
</dbReference>
<dbReference type="SUPFAM" id="SSF56574">
    <property type="entry name" value="Serpins"/>
    <property type="match status" value="1"/>
</dbReference>
<dbReference type="InterPro" id="IPR023795">
    <property type="entry name" value="Serpin_CS"/>
</dbReference>